<dbReference type="Pfam" id="PF02873">
    <property type="entry name" value="MurB_C"/>
    <property type="match status" value="1"/>
</dbReference>
<keyword evidence="15 20" id="KW-0560">Oxidoreductase</keyword>
<dbReference type="SUPFAM" id="SSF56176">
    <property type="entry name" value="FAD-binding/transporter-associated domain-like"/>
    <property type="match status" value="1"/>
</dbReference>
<keyword evidence="17 20" id="KW-0961">Cell wall biogenesis/degradation</keyword>
<dbReference type="Pfam" id="PF01565">
    <property type="entry name" value="FAD_binding_4"/>
    <property type="match status" value="1"/>
</dbReference>
<evidence type="ECO:0000256" key="2">
    <source>
        <dbReference type="ARBA" id="ARBA00003921"/>
    </source>
</evidence>
<dbReference type="PANTHER" id="PTHR21071:SF4">
    <property type="entry name" value="UDP-N-ACETYLENOLPYRUVOYLGLUCOSAMINE REDUCTASE"/>
    <property type="match status" value="1"/>
</dbReference>
<evidence type="ECO:0000256" key="18">
    <source>
        <dbReference type="ARBA" id="ARBA00031026"/>
    </source>
</evidence>
<comment type="cofactor">
    <cofactor evidence="1 20">
        <name>FAD</name>
        <dbReference type="ChEBI" id="CHEBI:57692"/>
    </cofactor>
</comment>
<dbReference type="SUPFAM" id="SSF56194">
    <property type="entry name" value="Uridine diphospho-N-Acetylenolpyruvylglucosamine reductase, MurB, C-terminal domain"/>
    <property type="match status" value="1"/>
</dbReference>
<feature type="active site" evidence="20">
    <location>
        <position position="349"/>
    </location>
</feature>
<evidence type="ECO:0000256" key="6">
    <source>
        <dbReference type="ARBA" id="ARBA00012518"/>
    </source>
</evidence>
<gene>
    <name evidence="20 22" type="primary">murB</name>
    <name evidence="22" type="ORF">RBH19_09315</name>
</gene>
<dbReference type="InterPro" id="IPR006094">
    <property type="entry name" value="Oxid_FAD_bind_N"/>
</dbReference>
<keyword evidence="13 20" id="KW-0133">Cell shape</keyword>
<evidence type="ECO:0000256" key="20">
    <source>
        <dbReference type="HAMAP-Rule" id="MF_00037"/>
    </source>
</evidence>
<comment type="function">
    <text evidence="2 20">Cell wall formation.</text>
</comment>
<evidence type="ECO:0000256" key="10">
    <source>
        <dbReference type="ARBA" id="ARBA00022630"/>
    </source>
</evidence>
<reference evidence="22 23" key="1">
    <citation type="submission" date="2023-08" db="EMBL/GenBank/DDBJ databases">
        <title>Whole-genome sequencing of halo(alkali)philic microorganisms from hypersaline lakes.</title>
        <authorList>
            <person name="Sorokin D.Y."/>
            <person name="Abbas B."/>
            <person name="Merkel A.Y."/>
        </authorList>
    </citation>
    <scope>NUCLEOTIDE SEQUENCE [LARGE SCALE GENOMIC DNA]</scope>
    <source>
        <strain evidence="22 23">AB-CW4</strain>
    </source>
</reference>
<evidence type="ECO:0000256" key="13">
    <source>
        <dbReference type="ARBA" id="ARBA00022960"/>
    </source>
</evidence>
<evidence type="ECO:0000256" key="1">
    <source>
        <dbReference type="ARBA" id="ARBA00001974"/>
    </source>
</evidence>
<keyword evidence="10 20" id="KW-0285">Flavoprotein</keyword>
<evidence type="ECO:0000256" key="12">
    <source>
        <dbReference type="ARBA" id="ARBA00022857"/>
    </source>
</evidence>
<sequence>MSDHTAMQALLSSEMGETLRGDADLTACNTFAVPARAAWLAQVEDPAHLPELMAAAGEAGLPRLVLGGGSNVLFTGDYPGLVLLMANRGITVEPGESGHDRVRVAAGENWDAFVRWSLAQGYCGLENLILIPGSVGAAPIQNIGAYGVEVAAFIDHVRVWDRETGAFRELSAPDCRFAYRDSLFKQERDRYVVVEVSFRLPKAGLPRLDYRGIREMLAERGIQEPSAADVAAVVEALRRSKLPDPSQTGNAGSFFKNPVVPLARAEALRRQHPDLPLFELPEGQCKLSAAWLIERAGLKGWRQGAAGVSERHALVLVNHGGASGAEVWAVARTVMDTVADRFGVQLEPEPLVL</sequence>
<evidence type="ECO:0000256" key="9">
    <source>
        <dbReference type="ARBA" id="ARBA00022618"/>
    </source>
</evidence>
<keyword evidence="23" id="KW-1185">Reference proteome</keyword>
<dbReference type="InterPro" id="IPR011601">
    <property type="entry name" value="MurB_C"/>
</dbReference>
<comment type="caution">
    <text evidence="22">The sequence shown here is derived from an EMBL/GenBank/DDBJ whole genome shotgun (WGS) entry which is preliminary data.</text>
</comment>
<evidence type="ECO:0000256" key="16">
    <source>
        <dbReference type="ARBA" id="ARBA00023306"/>
    </source>
</evidence>
<dbReference type="NCBIfam" id="NF010478">
    <property type="entry name" value="PRK13903.1"/>
    <property type="match status" value="1"/>
</dbReference>
<comment type="similarity">
    <text evidence="5 20">Belongs to the MurB family.</text>
</comment>
<dbReference type="PROSITE" id="PS51387">
    <property type="entry name" value="FAD_PCMH"/>
    <property type="match status" value="1"/>
</dbReference>
<evidence type="ECO:0000256" key="19">
    <source>
        <dbReference type="ARBA" id="ARBA00048914"/>
    </source>
</evidence>
<dbReference type="InterPro" id="IPR016169">
    <property type="entry name" value="FAD-bd_PCMH_sub2"/>
</dbReference>
<dbReference type="Gene3D" id="3.30.465.10">
    <property type="match status" value="1"/>
</dbReference>
<dbReference type="EC" id="1.3.1.98" evidence="6 20"/>
<evidence type="ECO:0000256" key="4">
    <source>
        <dbReference type="ARBA" id="ARBA00004752"/>
    </source>
</evidence>
<keyword evidence="9 20" id="KW-0132">Cell division</keyword>
<keyword evidence="12 20" id="KW-0521">NADP</keyword>
<comment type="catalytic activity">
    <reaction evidence="19 20">
        <text>UDP-N-acetyl-alpha-D-muramate + NADP(+) = UDP-N-acetyl-3-O-(1-carboxyvinyl)-alpha-D-glucosamine + NADPH + H(+)</text>
        <dbReference type="Rhea" id="RHEA:12248"/>
        <dbReference type="ChEBI" id="CHEBI:15378"/>
        <dbReference type="ChEBI" id="CHEBI:57783"/>
        <dbReference type="ChEBI" id="CHEBI:58349"/>
        <dbReference type="ChEBI" id="CHEBI:68483"/>
        <dbReference type="ChEBI" id="CHEBI:70757"/>
        <dbReference type="EC" id="1.3.1.98"/>
    </reaction>
</comment>
<dbReference type="HAMAP" id="MF_00037">
    <property type="entry name" value="MurB"/>
    <property type="match status" value="1"/>
</dbReference>
<keyword evidence="16 20" id="KW-0131">Cell cycle</keyword>
<keyword evidence="14 20" id="KW-0573">Peptidoglycan synthesis</keyword>
<dbReference type="InterPro" id="IPR016166">
    <property type="entry name" value="FAD-bd_PCMH"/>
</dbReference>
<evidence type="ECO:0000313" key="22">
    <source>
        <dbReference type="EMBL" id="MDQ2070074.1"/>
    </source>
</evidence>
<evidence type="ECO:0000256" key="3">
    <source>
        <dbReference type="ARBA" id="ARBA00004496"/>
    </source>
</evidence>
<comment type="subcellular location">
    <subcellularLocation>
        <location evidence="3 20">Cytoplasm</location>
    </subcellularLocation>
</comment>
<dbReference type="RefSeq" id="WP_306728570.1">
    <property type="nucleotide sequence ID" value="NZ_JAVDDT010000005.1"/>
</dbReference>
<dbReference type="Gene3D" id="3.30.43.10">
    <property type="entry name" value="Uridine Diphospho-n-acetylenolpyruvylglucosamine Reductase, domain 2"/>
    <property type="match status" value="1"/>
</dbReference>
<evidence type="ECO:0000256" key="7">
    <source>
        <dbReference type="ARBA" id="ARBA00015188"/>
    </source>
</evidence>
<dbReference type="InterPro" id="IPR016167">
    <property type="entry name" value="FAD-bd_PCMH_sub1"/>
</dbReference>
<dbReference type="EMBL" id="JAVDDT010000005">
    <property type="protein sequence ID" value="MDQ2070074.1"/>
    <property type="molecule type" value="Genomic_DNA"/>
</dbReference>
<evidence type="ECO:0000313" key="23">
    <source>
        <dbReference type="Proteomes" id="UP001239019"/>
    </source>
</evidence>
<comment type="pathway">
    <text evidence="4 20">Cell wall biogenesis; peptidoglycan biosynthesis.</text>
</comment>
<dbReference type="NCBIfam" id="NF000755">
    <property type="entry name" value="PRK00046.1"/>
    <property type="match status" value="1"/>
</dbReference>
<evidence type="ECO:0000256" key="15">
    <source>
        <dbReference type="ARBA" id="ARBA00023002"/>
    </source>
</evidence>
<proteinExistence type="inferred from homology"/>
<name>A0ABU0W7R6_9GAMM</name>
<dbReference type="Proteomes" id="UP001239019">
    <property type="component" value="Unassembled WGS sequence"/>
</dbReference>
<organism evidence="22 23">
    <name type="scientific">Natronospira bacteriovora</name>
    <dbReference type="NCBI Taxonomy" id="3069753"/>
    <lineage>
        <taxon>Bacteria</taxon>
        <taxon>Pseudomonadati</taxon>
        <taxon>Pseudomonadota</taxon>
        <taxon>Gammaproteobacteria</taxon>
        <taxon>Natronospirales</taxon>
        <taxon>Natronospiraceae</taxon>
        <taxon>Natronospira</taxon>
    </lineage>
</organism>
<keyword evidence="11 20" id="KW-0274">FAD</keyword>
<keyword evidence="8 20" id="KW-0963">Cytoplasm</keyword>
<evidence type="ECO:0000256" key="5">
    <source>
        <dbReference type="ARBA" id="ARBA00010485"/>
    </source>
</evidence>
<dbReference type="Gene3D" id="3.90.78.10">
    <property type="entry name" value="UDP-N-acetylenolpyruvoylglucosamine reductase, C-terminal domain"/>
    <property type="match status" value="1"/>
</dbReference>
<dbReference type="InterPro" id="IPR003170">
    <property type="entry name" value="MurB"/>
</dbReference>
<evidence type="ECO:0000256" key="17">
    <source>
        <dbReference type="ARBA" id="ARBA00023316"/>
    </source>
</evidence>
<evidence type="ECO:0000256" key="8">
    <source>
        <dbReference type="ARBA" id="ARBA00022490"/>
    </source>
</evidence>
<dbReference type="InterPro" id="IPR036318">
    <property type="entry name" value="FAD-bd_PCMH-like_sf"/>
</dbReference>
<dbReference type="InterPro" id="IPR036635">
    <property type="entry name" value="MurB_C_sf"/>
</dbReference>
<feature type="active site" evidence="20">
    <location>
        <position position="180"/>
    </location>
</feature>
<evidence type="ECO:0000256" key="11">
    <source>
        <dbReference type="ARBA" id="ARBA00022827"/>
    </source>
</evidence>
<evidence type="ECO:0000256" key="14">
    <source>
        <dbReference type="ARBA" id="ARBA00022984"/>
    </source>
</evidence>
<evidence type="ECO:0000259" key="21">
    <source>
        <dbReference type="PROSITE" id="PS51387"/>
    </source>
</evidence>
<feature type="active site" description="Proton donor" evidence="20">
    <location>
        <position position="253"/>
    </location>
</feature>
<feature type="domain" description="FAD-binding PCMH-type" evidence="21">
    <location>
        <begin position="32"/>
        <end position="203"/>
    </location>
</feature>
<dbReference type="NCBIfam" id="TIGR00179">
    <property type="entry name" value="murB"/>
    <property type="match status" value="1"/>
</dbReference>
<dbReference type="GO" id="GO:0008762">
    <property type="term" value="F:UDP-N-acetylmuramate dehydrogenase activity"/>
    <property type="evidence" value="ECO:0007669"/>
    <property type="project" value="UniProtKB-EC"/>
</dbReference>
<protein>
    <recommendedName>
        <fullName evidence="7 20">UDP-N-acetylenolpyruvoylglucosamine reductase</fullName>
        <ecNumber evidence="6 20">1.3.1.98</ecNumber>
    </recommendedName>
    <alternativeName>
        <fullName evidence="18 20">UDP-N-acetylmuramate dehydrogenase</fullName>
    </alternativeName>
</protein>
<accession>A0ABU0W7R6</accession>
<dbReference type="PANTHER" id="PTHR21071">
    <property type="entry name" value="UDP-N-ACETYLENOLPYRUVOYLGLUCOSAMINE REDUCTASE"/>
    <property type="match status" value="1"/>
</dbReference>